<dbReference type="Pfam" id="PF00528">
    <property type="entry name" value="BPD_transp_1"/>
    <property type="match status" value="1"/>
</dbReference>
<dbReference type="GO" id="GO:0043190">
    <property type="term" value="C:ATP-binding cassette (ABC) transporter complex"/>
    <property type="evidence" value="ECO:0007669"/>
    <property type="project" value="InterPro"/>
</dbReference>
<keyword evidence="3 8" id="KW-0813">Transport</keyword>
<feature type="transmembrane region" description="Helical" evidence="8">
    <location>
        <begin position="102"/>
        <end position="123"/>
    </location>
</feature>
<comment type="caution">
    <text evidence="10">The sequence shown here is derived from an EMBL/GenBank/DDBJ whole genome shotgun (WGS) entry which is preliminary data.</text>
</comment>
<evidence type="ECO:0000256" key="3">
    <source>
        <dbReference type="ARBA" id="ARBA00022448"/>
    </source>
</evidence>
<keyword evidence="4" id="KW-1003">Cell membrane</keyword>
<evidence type="ECO:0000256" key="8">
    <source>
        <dbReference type="RuleBase" id="RU363032"/>
    </source>
</evidence>
<feature type="transmembrane region" description="Helical" evidence="8">
    <location>
        <begin position="273"/>
        <end position="302"/>
    </location>
</feature>
<keyword evidence="7 8" id="KW-0472">Membrane</keyword>
<dbReference type="EMBL" id="WUFT01000027">
    <property type="protein sequence ID" value="NEJ74473.1"/>
    <property type="molecule type" value="Genomic_DNA"/>
</dbReference>
<evidence type="ECO:0000256" key="5">
    <source>
        <dbReference type="ARBA" id="ARBA00022692"/>
    </source>
</evidence>
<feature type="transmembrane region" description="Helical" evidence="8">
    <location>
        <begin position="187"/>
        <end position="207"/>
    </location>
</feature>
<dbReference type="NCBIfam" id="TIGR01726">
    <property type="entry name" value="HEQRo_perm_3TM"/>
    <property type="match status" value="1"/>
</dbReference>
<dbReference type="CDD" id="cd06261">
    <property type="entry name" value="TM_PBP2"/>
    <property type="match status" value="1"/>
</dbReference>
<feature type="transmembrane region" description="Helical" evidence="8">
    <location>
        <begin position="157"/>
        <end position="175"/>
    </location>
</feature>
<dbReference type="GO" id="GO:0022857">
    <property type="term" value="F:transmembrane transporter activity"/>
    <property type="evidence" value="ECO:0007669"/>
    <property type="project" value="InterPro"/>
</dbReference>
<dbReference type="PROSITE" id="PS50928">
    <property type="entry name" value="ABC_TM1"/>
    <property type="match status" value="1"/>
</dbReference>
<feature type="transmembrane region" description="Helical" evidence="8">
    <location>
        <begin position="353"/>
        <end position="373"/>
    </location>
</feature>
<feature type="transmembrane region" description="Helical" evidence="8">
    <location>
        <begin position="323"/>
        <end position="341"/>
    </location>
</feature>
<dbReference type="GO" id="GO:0006865">
    <property type="term" value="P:amino acid transport"/>
    <property type="evidence" value="ECO:0007669"/>
    <property type="project" value="TreeGrafter"/>
</dbReference>
<organism evidence="10 11">
    <name type="scientific">Rhizobium phaseoli</name>
    <dbReference type="NCBI Taxonomy" id="396"/>
    <lineage>
        <taxon>Bacteria</taxon>
        <taxon>Pseudomonadati</taxon>
        <taxon>Pseudomonadota</taxon>
        <taxon>Alphaproteobacteria</taxon>
        <taxon>Hyphomicrobiales</taxon>
        <taxon>Rhizobiaceae</taxon>
        <taxon>Rhizobium/Agrobacterium group</taxon>
        <taxon>Rhizobium</taxon>
    </lineage>
</organism>
<feature type="transmembrane region" description="Helical" evidence="8">
    <location>
        <begin position="130"/>
        <end position="151"/>
    </location>
</feature>
<evidence type="ECO:0000256" key="1">
    <source>
        <dbReference type="ARBA" id="ARBA00004429"/>
    </source>
</evidence>
<name>A0A7K3ULC2_9HYPH</name>
<accession>A0A7K3ULC2</accession>
<feature type="domain" description="ABC transmembrane type-1" evidence="9">
    <location>
        <begin position="278"/>
        <end position="467"/>
    </location>
</feature>
<feature type="transmembrane region" description="Helical" evidence="8">
    <location>
        <begin position="213"/>
        <end position="234"/>
    </location>
</feature>
<keyword evidence="5 8" id="KW-0812">Transmembrane</keyword>
<evidence type="ECO:0000259" key="9">
    <source>
        <dbReference type="PROSITE" id="PS50928"/>
    </source>
</evidence>
<dbReference type="AlphaFoldDB" id="A0A7K3ULC2"/>
<gene>
    <name evidence="10" type="ORF">GR197_28755</name>
</gene>
<proteinExistence type="inferred from homology"/>
<evidence type="ECO:0000313" key="11">
    <source>
        <dbReference type="Proteomes" id="UP000471753"/>
    </source>
</evidence>
<dbReference type="RefSeq" id="WP_164015788.1">
    <property type="nucleotide sequence ID" value="NZ_WUFT01000027.1"/>
</dbReference>
<dbReference type="PANTHER" id="PTHR30614">
    <property type="entry name" value="MEMBRANE COMPONENT OF AMINO ACID ABC TRANSPORTER"/>
    <property type="match status" value="1"/>
</dbReference>
<dbReference type="InterPro" id="IPR035906">
    <property type="entry name" value="MetI-like_sf"/>
</dbReference>
<feature type="transmembrane region" description="Helical" evidence="8">
    <location>
        <begin position="453"/>
        <end position="474"/>
    </location>
</feature>
<evidence type="ECO:0000256" key="4">
    <source>
        <dbReference type="ARBA" id="ARBA00022475"/>
    </source>
</evidence>
<dbReference type="Gene3D" id="1.10.3720.10">
    <property type="entry name" value="MetI-like"/>
    <property type="match status" value="1"/>
</dbReference>
<dbReference type="SUPFAM" id="SSF161098">
    <property type="entry name" value="MetI-like"/>
    <property type="match status" value="1"/>
</dbReference>
<comment type="subcellular location">
    <subcellularLocation>
        <location evidence="1">Cell inner membrane</location>
        <topology evidence="1">Multi-pass membrane protein</topology>
    </subcellularLocation>
    <subcellularLocation>
        <location evidence="8">Cell membrane</location>
        <topology evidence="8">Multi-pass membrane protein</topology>
    </subcellularLocation>
</comment>
<dbReference type="Proteomes" id="UP000471753">
    <property type="component" value="Unassembled WGS sequence"/>
</dbReference>
<feature type="transmembrane region" description="Helical" evidence="8">
    <location>
        <begin position="37"/>
        <end position="55"/>
    </location>
</feature>
<dbReference type="PANTHER" id="PTHR30614:SF41">
    <property type="entry name" value="INNER MEMBRANE AMINO-ACID ABC TRANSPORTER PERMEASE PROTEIN YHDY"/>
    <property type="match status" value="1"/>
</dbReference>
<sequence length="487" mass="51961">MVAFVRTEDSPRLPPPPSASGIWGWLRLNLFAGPGQTVLTLLFGATILWFGWTVLKFAVLAGIWDGADRNACLASPTGACWPLVREKIGQWIYGFYSIDQRWRANVCFALLVAVGIPMLVPALPFKRVNALLLVTALPLSVGILLSGGNLAFGPGSYITVAVCLLLMTVAVPIASTGIEEVLRTNRLCVLATGIALAAALCVAVLAATGSTMAVLGSVSGLIAVFVTVAVGALAMRRQMSLGQGFALLAVSASVFAGMAALDHDFGLSTVDTAQWGGLLVTLIVAVVGIITSLPVGIVLALGRQSSMPFVRTLSVGFIEIVRGVPLITVLFMSSVMLPLFLPPGMSFDKLLRALIGVALFSSAYMAEVVRGGIQAIDRGQYEGATALGLRYWPMMIKIILPQALKISIPNIVSNFISLFKDTTLVLIIGVFDLLGIVQTTLRDPKWATPTSAATGYLAVALMYWVFCFGMSRYAKYTERRLHRGHKR</sequence>
<evidence type="ECO:0000256" key="7">
    <source>
        <dbReference type="ARBA" id="ARBA00023136"/>
    </source>
</evidence>
<reference evidence="10 11" key="1">
    <citation type="submission" date="2019-12" db="EMBL/GenBank/DDBJ databases">
        <title>Rhizobium genotypes associated with high levels of biological nitrogen fixation by grain legumes in a temperate-maritime cropping system.</title>
        <authorList>
            <person name="Maluk M."/>
            <person name="Francesc Ferrando Molina F."/>
            <person name="Lopez Del Egido L."/>
            <person name="Lafos M."/>
            <person name="Langarica-Fuentes A."/>
            <person name="Gebre Yohannes G."/>
            <person name="Young M.W."/>
            <person name="Martin P."/>
            <person name="Gantlett R."/>
            <person name="Kenicer G."/>
            <person name="Hawes C."/>
            <person name="Begg G.S."/>
            <person name="Quilliam R.S."/>
            <person name="Squire G.R."/>
            <person name="Poole P.S."/>
            <person name="Young P.W."/>
            <person name="Iannetta P.M."/>
            <person name="James E.K."/>
        </authorList>
    </citation>
    <scope>NUCLEOTIDE SEQUENCE [LARGE SCALE GENOMIC DNA]</scope>
    <source>
        <strain evidence="10 11">JHI366</strain>
    </source>
</reference>
<protein>
    <submittedName>
        <fullName evidence="10">ABC transporter permease subunit</fullName>
    </submittedName>
</protein>
<evidence type="ECO:0000256" key="2">
    <source>
        <dbReference type="ARBA" id="ARBA00010072"/>
    </source>
</evidence>
<comment type="similarity">
    <text evidence="2">Belongs to the binding-protein-dependent transport system permease family. HisMQ subfamily.</text>
</comment>
<feature type="transmembrane region" description="Helical" evidence="8">
    <location>
        <begin position="241"/>
        <end position="261"/>
    </location>
</feature>
<evidence type="ECO:0000256" key="6">
    <source>
        <dbReference type="ARBA" id="ARBA00022989"/>
    </source>
</evidence>
<dbReference type="InterPro" id="IPR010065">
    <property type="entry name" value="AA_ABC_transptr_permease_3TM"/>
</dbReference>
<dbReference type="InterPro" id="IPR000515">
    <property type="entry name" value="MetI-like"/>
</dbReference>
<keyword evidence="6 8" id="KW-1133">Transmembrane helix</keyword>
<dbReference type="InterPro" id="IPR043429">
    <property type="entry name" value="ArtM/GltK/GlnP/TcyL/YhdX-like"/>
</dbReference>
<evidence type="ECO:0000313" key="10">
    <source>
        <dbReference type="EMBL" id="NEJ74473.1"/>
    </source>
</evidence>
<feature type="transmembrane region" description="Helical" evidence="8">
    <location>
        <begin position="423"/>
        <end position="441"/>
    </location>
</feature>